<dbReference type="UniPathway" id="UPA00988"/>
<evidence type="ECO:0000256" key="2">
    <source>
        <dbReference type="ARBA" id="ARBA00008837"/>
    </source>
</evidence>
<dbReference type="Gene3D" id="3.40.50.300">
    <property type="entry name" value="P-loop containing nucleotide triphosphate hydrolases"/>
    <property type="match status" value="1"/>
</dbReference>
<protein>
    <recommendedName>
        <fullName evidence="3">Elongator complex protein 6</fullName>
    </recommendedName>
    <alternativeName>
        <fullName evidence="4">Protein TMEM103</fullName>
    </alternativeName>
</protein>
<dbReference type="InterPro" id="IPR027417">
    <property type="entry name" value="P-loop_NTPase"/>
</dbReference>
<dbReference type="Pfam" id="PF09807">
    <property type="entry name" value="ELP6"/>
    <property type="match status" value="1"/>
</dbReference>
<name>A0A0E9WZW6_ANGAN</name>
<reference evidence="5" key="1">
    <citation type="submission" date="2014-11" db="EMBL/GenBank/DDBJ databases">
        <authorList>
            <person name="Amaro Gonzalez C."/>
        </authorList>
    </citation>
    <scope>NUCLEOTIDE SEQUENCE</scope>
</reference>
<dbReference type="GO" id="GO:0002098">
    <property type="term" value="P:tRNA wobble uridine modification"/>
    <property type="evidence" value="ECO:0007669"/>
    <property type="project" value="InterPro"/>
</dbReference>
<dbReference type="PANTHER" id="PTHR16184">
    <property type="entry name" value="ELONGATOR COMPLEX PROTEIN 6"/>
    <property type="match status" value="1"/>
</dbReference>
<dbReference type="PANTHER" id="PTHR16184:SF6">
    <property type="entry name" value="ELONGATOR COMPLEX PROTEIN 6"/>
    <property type="match status" value="1"/>
</dbReference>
<evidence type="ECO:0000256" key="3">
    <source>
        <dbReference type="ARBA" id="ARBA00020263"/>
    </source>
</evidence>
<accession>A0A0E9WZW6</accession>
<evidence type="ECO:0000313" key="5">
    <source>
        <dbReference type="EMBL" id="JAH94983.1"/>
    </source>
</evidence>
<dbReference type="AlphaFoldDB" id="A0A0E9WZW6"/>
<evidence type="ECO:0000256" key="1">
    <source>
        <dbReference type="ARBA" id="ARBA00005043"/>
    </source>
</evidence>
<dbReference type="GO" id="GO:0033588">
    <property type="term" value="C:elongator holoenzyme complex"/>
    <property type="evidence" value="ECO:0007669"/>
    <property type="project" value="InterPro"/>
</dbReference>
<dbReference type="EMBL" id="GBXM01013594">
    <property type="protein sequence ID" value="JAH94983.1"/>
    <property type="molecule type" value="Transcribed_RNA"/>
</dbReference>
<comment type="similarity">
    <text evidence="2">Belongs to the ELP6 family.</text>
</comment>
<reference evidence="5" key="2">
    <citation type="journal article" date="2015" name="Fish Shellfish Immunol.">
        <title>Early steps in the European eel (Anguilla anguilla)-Vibrio vulnificus interaction in the gills: Role of the RtxA13 toxin.</title>
        <authorList>
            <person name="Callol A."/>
            <person name="Pajuelo D."/>
            <person name="Ebbesson L."/>
            <person name="Teles M."/>
            <person name="MacKenzie S."/>
            <person name="Amaro C."/>
        </authorList>
    </citation>
    <scope>NUCLEOTIDE SEQUENCE</scope>
</reference>
<proteinExistence type="inferred from homology"/>
<dbReference type="InterPro" id="IPR018627">
    <property type="entry name" value="ELP6"/>
</dbReference>
<evidence type="ECO:0000256" key="4">
    <source>
        <dbReference type="ARBA" id="ARBA00045027"/>
    </source>
</evidence>
<sequence>MTKGEEGKWGPPVLIVDDLTVFLSLGVRVGAVLDFTHYCRVFVCSKLQGNVVMLIRGEEEEGDEEGSELLLKGLTHQCSLALRVEGLPTGYCRDIHGQMEVFRRVSGSCVGGLKTHKNLFQFKVHDKGASFFARGTSSAVL</sequence>
<comment type="pathway">
    <text evidence="1">tRNA modification; 5-methoxycarbonylmethyl-2-thiouridine-tRNA biosynthesis.</text>
</comment>
<organism evidence="5">
    <name type="scientific">Anguilla anguilla</name>
    <name type="common">European freshwater eel</name>
    <name type="synonym">Muraena anguilla</name>
    <dbReference type="NCBI Taxonomy" id="7936"/>
    <lineage>
        <taxon>Eukaryota</taxon>
        <taxon>Metazoa</taxon>
        <taxon>Chordata</taxon>
        <taxon>Craniata</taxon>
        <taxon>Vertebrata</taxon>
        <taxon>Euteleostomi</taxon>
        <taxon>Actinopterygii</taxon>
        <taxon>Neopterygii</taxon>
        <taxon>Teleostei</taxon>
        <taxon>Anguilliformes</taxon>
        <taxon>Anguillidae</taxon>
        <taxon>Anguilla</taxon>
    </lineage>
</organism>